<dbReference type="OrthoDB" id="426882at2759"/>
<gene>
    <name evidence="19" type="ORF">Fcan01_20556</name>
</gene>
<reference evidence="19 20" key="1">
    <citation type="submission" date="2015-12" db="EMBL/GenBank/DDBJ databases">
        <title>The genome of Folsomia candida.</title>
        <authorList>
            <person name="Faddeeva A."/>
            <person name="Derks M.F."/>
            <person name="Anvar Y."/>
            <person name="Smit S."/>
            <person name="Van Straalen N."/>
            <person name="Roelofs D."/>
        </authorList>
    </citation>
    <scope>NUCLEOTIDE SEQUENCE [LARGE SCALE GENOMIC DNA]</scope>
    <source>
        <strain evidence="19 20">VU population</strain>
        <tissue evidence="19">Whole body</tissue>
    </source>
</reference>
<evidence type="ECO:0000256" key="8">
    <source>
        <dbReference type="ARBA" id="ARBA00023002"/>
    </source>
</evidence>
<dbReference type="Pfam" id="PF00355">
    <property type="entry name" value="Rieske"/>
    <property type="match status" value="1"/>
</dbReference>
<evidence type="ECO:0000256" key="11">
    <source>
        <dbReference type="ARBA" id="ARBA00023136"/>
    </source>
</evidence>
<keyword evidence="7 17" id="KW-1133">Transmembrane helix</keyword>
<evidence type="ECO:0000256" key="15">
    <source>
        <dbReference type="ARBA" id="ARBA00047853"/>
    </source>
</evidence>
<comment type="catalytic activity">
    <reaction evidence="16">
        <text>cholesterol + NADPH + O2 + H(+) = 7-dehydrocholesterol + NADP(+) + 2 H2O</text>
        <dbReference type="Rhea" id="RHEA:45024"/>
        <dbReference type="ChEBI" id="CHEBI:15377"/>
        <dbReference type="ChEBI" id="CHEBI:15378"/>
        <dbReference type="ChEBI" id="CHEBI:15379"/>
        <dbReference type="ChEBI" id="CHEBI:16113"/>
        <dbReference type="ChEBI" id="CHEBI:17759"/>
        <dbReference type="ChEBI" id="CHEBI:57783"/>
        <dbReference type="ChEBI" id="CHEBI:58349"/>
        <dbReference type="EC" id="1.14.19.21"/>
    </reaction>
    <physiologicalReaction direction="left-to-right" evidence="16">
        <dbReference type="Rhea" id="RHEA:45025"/>
    </physiologicalReaction>
</comment>
<evidence type="ECO:0000256" key="3">
    <source>
        <dbReference type="ARBA" id="ARBA00004972"/>
    </source>
</evidence>
<keyword evidence="8" id="KW-0560">Oxidoreductase</keyword>
<keyword evidence="10" id="KW-0411">Iron-sulfur</keyword>
<comment type="pathway">
    <text evidence="3">Hormone biosynthesis.</text>
</comment>
<evidence type="ECO:0000256" key="2">
    <source>
        <dbReference type="ARBA" id="ARBA00004370"/>
    </source>
</evidence>
<dbReference type="AlphaFoldDB" id="A0A226DH08"/>
<dbReference type="PANTHER" id="PTHR21266:SF32">
    <property type="entry name" value="CHOLESTEROL 7-DESATURASE NVD"/>
    <property type="match status" value="1"/>
</dbReference>
<dbReference type="InterPro" id="IPR036922">
    <property type="entry name" value="Rieske_2Fe-2S_sf"/>
</dbReference>
<dbReference type="CDD" id="cd03469">
    <property type="entry name" value="Rieske_RO_Alpha_N"/>
    <property type="match status" value="1"/>
</dbReference>
<dbReference type="InterPro" id="IPR017941">
    <property type="entry name" value="Rieske_2Fe-2S"/>
</dbReference>
<dbReference type="EMBL" id="LNIX01000019">
    <property type="protein sequence ID" value="OXA44503.1"/>
    <property type="molecule type" value="Genomic_DNA"/>
</dbReference>
<comment type="cofactor">
    <cofactor evidence="1">
        <name>Fe cation</name>
        <dbReference type="ChEBI" id="CHEBI:24875"/>
    </cofactor>
</comment>
<dbReference type="GO" id="GO:0016020">
    <property type="term" value="C:membrane"/>
    <property type="evidence" value="ECO:0007669"/>
    <property type="project" value="UniProtKB-SubCell"/>
</dbReference>
<evidence type="ECO:0000256" key="4">
    <source>
        <dbReference type="ARBA" id="ARBA00022692"/>
    </source>
</evidence>
<organism evidence="19 20">
    <name type="scientific">Folsomia candida</name>
    <name type="common">Springtail</name>
    <dbReference type="NCBI Taxonomy" id="158441"/>
    <lineage>
        <taxon>Eukaryota</taxon>
        <taxon>Metazoa</taxon>
        <taxon>Ecdysozoa</taxon>
        <taxon>Arthropoda</taxon>
        <taxon>Hexapoda</taxon>
        <taxon>Collembola</taxon>
        <taxon>Entomobryomorpha</taxon>
        <taxon>Isotomoidea</taxon>
        <taxon>Isotomidae</taxon>
        <taxon>Proisotominae</taxon>
        <taxon>Folsomia</taxon>
    </lineage>
</organism>
<accession>A0A226DH08</accession>
<dbReference type="PANTHER" id="PTHR21266">
    <property type="entry name" value="IRON-SULFUR DOMAIN CONTAINING PROTEIN"/>
    <property type="match status" value="1"/>
</dbReference>
<dbReference type="GO" id="GO:0008203">
    <property type="term" value="P:cholesterol metabolic process"/>
    <property type="evidence" value="ECO:0007669"/>
    <property type="project" value="InterPro"/>
</dbReference>
<dbReference type="UniPathway" id="UPA01020"/>
<keyword evidence="11 17" id="KW-0472">Membrane</keyword>
<dbReference type="GO" id="GO:0046872">
    <property type="term" value="F:metal ion binding"/>
    <property type="evidence" value="ECO:0007669"/>
    <property type="project" value="UniProtKB-KW"/>
</dbReference>
<evidence type="ECO:0000256" key="16">
    <source>
        <dbReference type="ARBA" id="ARBA00049548"/>
    </source>
</evidence>
<protein>
    <recommendedName>
        <fullName evidence="14">cholesterol 7-desaturase</fullName>
        <ecNumber evidence="14">1.14.19.21</ecNumber>
    </recommendedName>
</protein>
<evidence type="ECO:0000256" key="13">
    <source>
        <dbReference type="ARBA" id="ARBA00025729"/>
    </source>
</evidence>
<keyword evidence="6" id="KW-0479">Metal-binding</keyword>
<proteinExistence type="inferred from homology"/>
<comment type="pathway">
    <text evidence="12">Steroid hormone biosynthesis; dafachronic acid biosynthesis.</text>
</comment>
<name>A0A226DH08_FOLCA</name>
<evidence type="ECO:0000256" key="12">
    <source>
        <dbReference type="ARBA" id="ARBA00025712"/>
    </source>
</evidence>
<evidence type="ECO:0000256" key="10">
    <source>
        <dbReference type="ARBA" id="ARBA00023014"/>
    </source>
</evidence>
<dbReference type="PROSITE" id="PS51296">
    <property type="entry name" value="RIESKE"/>
    <property type="match status" value="1"/>
</dbReference>
<evidence type="ECO:0000256" key="7">
    <source>
        <dbReference type="ARBA" id="ARBA00022989"/>
    </source>
</evidence>
<dbReference type="SUPFAM" id="SSF50022">
    <property type="entry name" value="ISP domain"/>
    <property type="match status" value="1"/>
</dbReference>
<dbReference type="Gene3D" id="3.90.380.10">
    <property type="entry name" value="Naphthalene 1,2-dioxygenase Alpha Subunit, Chain A, domain 1"/>
    <property type="match status" value="1"/>
</dbReference>
<comment type="subcellular location">
    <subcellularLocation>
        <location evidence="2">Membrane</location>
    </subcellularLocation>
</comment>
<feature type="domain" description="Rieske" evidence="18">
    <location>
        <begin position="103"/>
        <end position="209"/>
    </location>
</feature>
<keyword evidence="5" id="KW-0001">2Fe-2S</keyword>
<evidence type="ECO:0000256" key="1">
    <source>
        <dbReference type="ARBA" id="ARBA00001962"/>
    </source>
</evidence>
<dbReference type="Proteomes" id="UP000198287">
    <property type="component" value="Unassembled WGS sequence"/>
</dbReference>
<evidence type="ECO:0000313" key="19">
    <source>
        <dbReference type="EMBL" id="OXA44503.1"/>
    </source>
</evidence>
<comment type="catalytic activity">
    <reaction evidence="15">
        <text>cholesterol + NADH + O2 + H(+) = 7-dehydrocholesterol + NAD(+) + 2 H2O</text>
        <dbReference type="Rhea" id="RHEA:51644"/>
        <dbReference type="ChEBI" id="CHEBI:15377"/>
        <dbReference type="ChEBI" id="CHEBI:15378"/>
        <dbReference type="ChEBI" id="CHEBI:15379"/>
        <dbReference type="ChEBI" id="CHEBI:16113"/>
        <dbReference type="ChEBI" id="CHEBI:17759"/>
        <dbReference type="ChEBI" id="CHEBI:57540"/>
        <dbReference type="ChEBI" id="CHEBI:57945"/>
        <dbReference type="EC" id="1.14.19.21"/>
    </reaction>
    <physiologicalReaction direction="left-to-right" evidence="15">
        <dbReference type="Rhea" id="RHEA:51645"/>
    </physiologicalReaction>
</comment>
<dbReference type="GO" id="GO:0170056">
    <property type="term" value="F:cholesterol 7-desaturase [NAD(P)H] activity"/>
    <property type="evidence" value="ECO:0007669"/>
    <property type="project" value="UniProtKB-EC"/>
</dbReference>
<comment type="similarity">
    <text evidence="13">Belongs to the cholesterol 7-desaturase family.</text>
</comment>
<evidence type="ECO:0000313" key="20">
    <source>
        <dbReference type="Proteomes" id="UP000198287"/>
    </source>
</evidence>
<evidence type="ECO:0000256" key="17">
    <source>
        <dbReference type="SAM" id="Phobius"/>
    </source>
</evidence>
<evidence type="ECO:0000256" key="9">
    <source>
        <dbReference type="ARBA" id="ARBA00023004"/>
    </source>
</evidence>
<dbReference type="GO" id="GO:0005737">
    <property type="term" value="C:cytoplasm"/>
    <property type="evidence" value="ECO:0007669"/>
    <property type="project" value="TreeGrafter"/>
</dbReference>
<dbReference type="STRING" id="158441.A0A226DH08"/>
<keyword evidence="4 17" id="KW-0812">Transmembrane</keyword>
<evidence type="ECO:0000256" key="6">
    <source>
        <dbReference type="ARBA" id="ARBA00022723"/>
    </source>
</evidence>
<comment type="caution">
    <text evidence="19">The sequence shown here is derived from an EMBL/GenBank/DDBJ whole genome shotgun (WGS) entry which is preliminary data.</text>
</comment>
<evidence type="ECO:0000256" key="14">
    <source>
        <dbReference type="ARBA" id="ARBA00026095"/>
    </source>
</evidence>
<sequence>MDQDLFHIFMDFIYNFFENIILLQNLVPTVCLSAAIGYIFYWIFMKDYNFAEDFAAHGFEHLDKNGLTKDANKSSNSYKTYKINQLMKRRKIGNIPPHYPTGWFSILDSDSLKSGEVKEINVLGENLVAWRGMESDQVHVADAYCPHNGAHLGVGGTVRGDCIQCPFHHWRYRGGDGKLVEIPYAERKGAFSIHLKMWESMEANGNIYIWHDSDEKKSSWSIDIVPYIQNKRWKSCGKTEFEIACHIQEIIENGADIAHLDPLHGYSFSLGGWNILKTIYEAEWSQADKETMGGHVAVAKVGTDICFFNRWKFFRTDLTMYIIGPGIVQFNFDTMFGSGVMIQATTPIEPLLCLIRHQFYVSNIFLRPLGKLLLYLDKNQIAADISVWNRKQFLNKPRLAREDKFIPLFRRWYGQFYPERSLPNGNIQDKRSDF</sequence>
<dbReference type="Pfam" id="PF19298">
    <property type="entry name" value="KshA_C"/>
    <property type="match status" value="1"/>
</dbReference>
<keyword evidence="9" id="KW-0408">Iron</keyword>
<dbReference type="InterPro" id="IPR050584">
    <property type="entry name" value="Cholesterol_7-desaturase"/>
</dbReference>
<feature type="transmembrane region" description="Helical" evidence="17">
    <location>
        <begin position="20"/>
        <end position="44"/>
    </location>
</feature>
<dbReference type="Gene3D" id="2.102.10.10">
    <property type="entry name" value="Rieske [2Fe-2S] iron-sulphur domain"/>
    <property type="match status" value="1"/>
</dbReference>
<dbReference type="InterPro" id="IPR045605">
    <property type="entry name" value="KshA-like_C"/>
</dbReference>
<dbReference type="SUPFAM" id="SSF55961">
    <property type="entry name" value="Bet v1-like"/>
    <property type="match status" value="1"/>
</dbReference>
<keyword evidence="20" id="KW-1185">Reference proteome</keyword>
<evidence type="ECO:0000256" key="5">
    <source>
        <dbReference type="ARBA" id="ARBA00022714"/>
    </source>
</evidence>
<dbReference type="OMA" id="YIHASAM"/>
<evidence type="ECO:0000259" key="18">
    <source>
        <dbReference type="PROSITE" id="PS51296"/>
    </source>
</evidence>
<dbReference type="EC" id="1.14.19.21" evidence="14"/>
<dbReference type="GO" id="GO:0051537">
    <property type="term" value="F:2 iron, 2 sulfur cluster binding"/>
    <property type="evidence" value="ECO:0007669"/>
    <property type="project" value="UniProtKB-KW"/>
</dbReference>